<dbReference type="Proteomes" id="UP000708208">
    <property type="component" value="Unassembled WGS sequence"/>
</dbReference>
<gene>
    <name evidence="2" type="ORF">AFUS01_LOCUS11086</name>
</gene>
<evidence type="ECO:0000313" key="2">
    <source>
        <dbReference type="EMBL" id="CAG7721900.1"/>
    </source>
</evidence>
<evidence type="ECO:0000259" key="1">
    <source>
        <dbReference type="PROSITE" id="PS50304"/>
    </source>
</evidence>
<dbReference type="OrthoDB" id="5800423at2759"/>
<protein>
    <recommendedName>
        <fullName evidence="1">Tudor domain-containing protein</fullName>
    </recommendedName>
</protein>
<dbReference type="EMBL" id="CAJVCH010084201">
    <property type="protein sequence ID" value="CAG7721900.1"/>
    <property type="molecule type" value="Genomic_DNA"/>
</dbReference>
<keyword evidence="3" id="KW-1185">Reference proteome</keyword>
<comment type="caution">
    <text evidence="2">The sequence shown here is derived from an EMBL/GenBank/DDBJ whole genome shotgun (WGS) entry which is preliminary data.</text>
</comment>
<feature type="domain" description="Tudor" evidence="1">
    <location>
        <begin position="349"/>
        <end position="413"/>
    </location>
</feature>
<reference evidence="2" key="1">
    <citation type="submission" date="2021-06" db="EMBL/GenBank/DDBJ databases">
        <authorList>
            <person name="Hodson N. C."/>
            <person name="Mongue J. A."/>
            <person name="Jaron S. K."/>
        </authorList>
    </citation>
    <scope>NUCLEOTIDE SEQUENCE</scope>
</reference>
<dbReference type="PANTHER" id="PTHR16442:SF1">
    <property type="entry name" value="RING FINGER PROTEIN 17"/>
    <property type="match status" value="1"/>
</dbReference>
<evidence type="ECO:0000313" key="3">
    <source>
        <dbReference type="Proteomes" id="UP000708208"/>
    </source>
</evidence>
<dbReference type="PROSITE" id="PS50304">
    <property type="entry name" value="TUDOR"/>
    <property type="match status" value="1"/>
</dbReference>
<dbReference type="PANTHER" id="PTHR16442">
    <property type="entry name" value="RING FINGER PROTEIN 17"/>
    <property type="match status" value="1"/>
</dbReference>
<dbReference type="Pfam" id="PF00567">
    <property type="entry name" value="TUDOR"/>
    <property type="match status" value="1"/>
</dbReference>
<accession>A0A8J2JKQ5</accession>
<name>A0A8J2JKQ5_9HEXA</name>
<dbReference type="AlphaFoldDB" id="A0A8J2JKQ5"/>
<organism evidence="2 3">
    <name type="scientific">Allacma fusca</name>
    <dbReference type="NCBI Taxonomy" id="39272"/>
    <lineage>
        <taxon>Eukaryota</taxon>
        <taxon>Metazoa</taxon>
        <taxon>Ecdysozoa</taxon>
        <taxon>Arthropoda</taxon>
        <taxon>Hexapoda</taxon>
        <taxon>Collembola</taxon>
        <taxon>Symphypleona</taxon>
        <taxon>Sminthuridae</taxon>
        <taxon>Allacma</taxon>
    </lineage>
</organism>
<sequence length="555" mass="64857">MHLLPGIFWTLIYMDNEIDIPPYVDKEPKVMKRFRFVNVVSPSEFYLQNCYDEEVPQWYSDMQSFYKDSHKRAHFRIRTKELCKNRCYVWYDASNNTWNRVRVVNYTQSIGPFTEARLWLLDQGKFVVGDSIDMMELSKDFIFGALAFRGFLNHIKPLPEDNFWSENVVRAFKSLCTPDKLFVGVAITKDIADHGIQEMSLDRDTHGMILAEYAQKQNRGTLQAAMAKAGLVIPAGFAAGRHDLAYMLRGEPSYSRWNMERELNVKVHVDIIQERTEIASSQHYLSLDEKNQRHLVRGIQVKVGFIRITRVISPDNFYIQMEDKVDELLKMERDLGDIIQNFAALQPDVVFAGSICAARTFGDSSNRSLWSRVAIISVDIKKDKADAIYIDYGYERYVELSTLRDLPPYFKEIPPFCQRVHLDFSTIENLCMPSNITWDDDGCWKRYIESWNTEGAIYYAWQLRPRGDHSVIQLEEFHQTLNFDKTSMIWYAGRLIKRRKYLPLKRLRDHPLLKQFFCSLGVNMVYECENADFPVITEPAWSLLKDIGQVVSIYD</sequence>
<dbReference type="InterPro" id="IPR002999">
    <property type="entry name" value="Tudor"/>
</dbReference>
<proteinExistence type="predicted"/>